<dbReference type="RefSeq" id="WP_256030838.1">
    <property type="nucleotide sequence ID" value="NZ_JAHLKM010000035.1"/>
</dbReference>
<reference evidence="1" key="1">
    <citation type="journal article" date="2023" name="Front. Microbiol.">
        <title>Genomic-based phylogenetic and metabolic analyses of the genus Natronomonas, and description of Natronomonas aquatica sp. nov.</title>
        <authorList>
            <person name="Garcia-Roldan A."/>
            <person name="Duran-Viseras A."/>
            <person name="de la Haba R.R."/>
            <person name="Corral P."/>
            <person name="Sanchez-Porro C."/>
            <person name="Ventosa A."/>
        </authorList>
    </citation>
    <scope>NUCLEOTIDE SEQUENCE</scope>
    <source>
        <strain evidence="1">F2-12</strain>
    </source>
</reference>
<dbReference type="InterPro" id="IPR058463">
    <property type="entry name" value="DUF8150"/>
</dbReference>
<evidence type="ECO:0000313" key="2">
    <source>
        <dbReference type="Proteomes" id="UP001139494"/>
    </source>
</evidence>
<organism evidence="1 2">
    <name type="scientific">Natronomonas aquatica</name>
    <dbReference type="NCBI Taxonomy" id="2841590"/>
    <lineage>
        <taxon>Archaea</taxon>
        <taxon>Methanobacteriati</taxon>
        <taxon>Methanobacteriota</taxon>
        <taxon>Stenosarchaea group</taxon>
        <taxon>Halobacteria</taxon>
        <taxon>Halobacteriales</taxon>
        <taxon>Natronomonadaceae</taxon>
        <taxon>Natronomonas</taxon>
    </lineage>
</organism>
<dbReference type="EMBL" id="JAHLKM010000035">
    <property type="protein sequence ID" value="MCQ4334749.1"/>
    <property type="molecule type" value="Genomic_DNA"/>
</dbReference>
<name>A0A9R1CW92_9EURY</name>
<dbReference type="Pfam" id="PF26477">
    <property type="entry name" value="DUF8150"/>
    <property type="match status" value="1"/>
</dbReference>
<protein>
    <submittedName>
        <fullName evidence="1">Uncharacterized protein</fullName>
    </submittedName>
</protein>
<gene>
    <name evidence="1" type="ORF">KM295_14945</name>
</gene>
<accession>A0A9R1CW92</accession>
<proteinExistence type="predicted"/>
<dbReference type="Proteomes" id="UP001139494">
    <property type="component" value="Unassembled WGS sequence"/>
</dbReference>
<comment type="caution">
    <text evidence="1">The sequence shown here is derived from an EMBL/GenBank/DDBJ whole genome shotgun (WGS) entry which is preliminary data.</text>
</comment>
<sequence length="82" mass="9821">MTDSNTRDDLAAKHERNRQQRLVAIERWIEYIETHDPDEWGDQQNRLINSQLESARQSDIDIEHRRRVARAGREYAESTTDR</sequence>
<keyword evidence="2" id="KW-1185">Reference proteome</keyword>
<dbReference type="AlphaFoldDB" id="A0A9R1CW92"/>
<evidence type="ECO:0000313" key="1">
    <source>
        <dbReference type="EMBL" id="MCQ4334749.1"/>
    </source>
</evidence>